<sequence length="105" mass="11284">MDAILHHVHEALGEPPVKKWASSDACVAQTGVTCVQVEFGGNEASDTYSSYGFEELALLVKSKGGQGGNNRILHSEGGYKRGWGVVVCTTNRCRWRECVVATLTG</sequence>
<dbReference type="AlphaFoldDB" id="A0A9W9T765"/>
<dbReference type="Proteomes" id="UP001150879">
    <property type="component" value="Unassembled WGS sequence"/>
</dbReference>
<organism evidence="1 2">
    <name type="scientific">Penicillium cf. griseofulvum</name>
    <dbReference type="NCBI Taxonomy" id="2972120"/>
    <lineage>
        <taxon>Eukaryota</taxon>
        <taxon>Fungi</taxon>
        <taxon>Dikarya</taxon>
        <taxon>Ascomycota</taxon>
        <taxon>Pezizomycotina</taxon>
        <taxon>Eurotiomycetes</taxon>
        <taxon>Eurotiomycetidae</taxon>
        <taxon>Eurotiales</taxon>
        <taxon>Aspergillaceae</taxon>
        <taxon>Penicillium</taxon>
    </lineage>
</organism>
<comment type="caution">
    <text evidence="1">The sequence shown here is derived from an EMBL/GenBank/DDBJ whole genome shotgun (WGS) entry which is preliminary data.</text>
</comment>
<reference evidence="1" key="2">
    <citation type="journal article" date="2023" name="IMA Fungus">
        <title>Comparative genomic study of the Penicillium genus elucidates a diverse pangenome and 15 lateral gene transfer events.</title>
        <authorList>
            <person name="Petersen C."/>
            <person name="Sorensen T."/>
            <person name="Nielsen M.R."/>
            <person name="Sondergaard T.E."/>
            <person name="Sorensen J.L."/>
            <person name="Fitzpatrick D.A."/>
            <person name="Frisvad J.C."/>
            <person name="Nielsen K.L."/>
        </authorList>
    </citation>
    <scope>NUCLEOTIDE SEQUENCE</scope>
    <source>
        <strain evidence="1">IBT 16849</strain>
    </source>
</reference>
<gene>
    <name evidence="1" type="ORF">N7472_001194</name>
</gene>
<protein>
    <submittedName>
        <fullName evidence="1">Uncharacterized protein</fullName>
    </submittedName>
</protein>
<evidence type="ECO:0000313" key="1">
    <source>
        <dbReference type="EMBL" id="KAJ5211055.1"/>
    </source>
</evidence>
<reference evidence="1" key="1">
    <citation type="submission" date="2022-11" db="EMBL/GenBank/DDBJ databases">
        <authorList>
            <person name="Petersen C."/>
        </authorList>
    </citation>
    <scope>NUCLEOTIDE SEQUENCE</scope>
    <source>
        <strain evidence="1">IBT 16849</strain>
    </source>
</reference>
<name>A0A9W9T765_9EURO</name>
<dbReference type="EMBL" id="JAPQKP010000001">
    <property type="protein sequence ID" value="KAJ5211055.1"/>
    <property type="molecule type" value="Genomic_DNA"/>
</dbReference>
<keyword evidence="2" id="KW-1185">Reference proteome</keyword>
<evidence type="ECO:0000313" key="2">
    <source>
        <dbReference type="Proteomes" id="UP001150879"/>
    </source>
</evidence>
<accession>A0A9W9T765</accession>
<proteinExistence type="predicted"/>